<gene>
    <name evidence="1" type="ORF">IFM12276_20180</name>
</gene>
<organism evidence="1 2">
    <name type="scientific">Nocardia sputorum</name>
    <dbReference type="NCBI Taxonomy" id="2984338"/>
    <lineage>
        <taxon>Bacteria</taxon>
        <taxon>Bacillati</taxon>
        <taxon>Actinomycetota</taxon>
        <taxon>Actinomycetes</taxon>
        <taxon>Mycobacteriales</taxon>
        <taxon>Nocardiaceae</taxon>
        <taxon>Nocardia</taxon>
    </lineage>
</organism>
<protein>
    <submittedName>
        <fullName evidence="1">Uncharacterized protein</fullName>
    </submittedName>
</protein>
<keyword evidence="2" id="KW-1185">Reference proteome</keyword>
<dbReference type="Proteomes" id="UP001317870">
    <property type="component" value="Chromosome"/>
</dbReference>
<dbReference type="EMBL" id="AP026978">
    <property type="protein sequence ID" value="BDT98989.1"/>
    <property type="molecule type" value="Genomic_DNA"/>
</dbReference>
<accession>A0ABN6U192</accession>
<proteinExistence type="predicted"/>
<reference evidence="1 2" key="1">
    <citation type="submission" date="2022-11" db="EMBL/GenBank/DDBJ databases">
        <title>Genome Sequencing of Nocardia sp. ON39_IFM12276 and assembly.</title>
        <authorList>
            <person name="Shimojima M."/>
            <person name="Toyokawa M."/>
            <person name="Uesaka K."/>
        </authorList>
    </citation>
    <scope>NUCLEOTIDE SEQUENCE [LARGE SCALE GENOMIC DNA]</scope>
    <source>
        <strain evidence="1 2">IFM 12276</strain>
    </source>
</reference>
<evidence type="ECO:0000313" key="1">
    <source>
        <dbReference type="EMBL" id="BDT98989.1"/>
    </source>
</evidence>
<name>A0ABN6U192_9NOCA</name>
<sequence>MGNYSVSYSTELMRNYLQSEVLAPEAKFEALQTQAGASLLFSISTQGVLYVTKEVPGDRSGWQRSDLSSALIAHDFGGNGVACKDFAVAQSAFPPATSIHLAMVVSDGTSDHLYLSLANSDSDTSWTSHPSWTAFPFDNPDHQPSPVVIVGVLISEAADAEYIVVDVVRDPSSNVQTVSRYYIDTSKTDGYAWHYHDMAIDVEVDRYSSRLGRSQSQYVDGIYTAGHADGSPQFVYQPLYNAFNPHVPAPPARLQLPGNLVPDAIASCRKADHTSDLYATANGTLFYFDSHNQHDEATGVELLESPLLNGVRALYATLTGTEVMIWGLNGDDQVFYTTCPLAELTTPGSWKVPLPIVSGVEQVSPYLDRANSANTFFAHVGENRLIKAVKSPDTTVWTTQSITLPPLSNSPAQQFDSYTTRIQVTGPDGQPAKGMPVTLIASNVKAVYINHLYYVVGAEPVHVATDAMGSVTVVEPVDTLTGTRLSVEVDGVTTEIDPMDKSFRKAAGLDTTAELTDAVITYHDGSTKPLIPAGTDKNDLRTVAEANAKLSQAYASLPPSATAVATRAGTVDDLSGLLVDAGDLLNWLGHEIDRGVDVVIQFVKDEATDFWRLVVTIEGDVYNALLETVETIISAIQWVYHQIKIAIKDLIDFLKFVFEWKDITRTQRVVRNFVKVYLAYQLAQVQDYKSECDQMFTQLENTIDNWAGTGGWSGLGNDGKSTVDSMSTPAVGQSAPGCLLSHHYQGNADAITPSPPPPSELDSSAIAALMQALNNEGHIIGDTLEGIGGLAAGIGSMPLTDLLEKMATFVGAAALDSAKNVIDTLFDIVYELAKKALDAFQAPIHIPVVTDILNDFGVPSFSLMDVVCWMVAIPATLIYKAAKGVAPFPDNADTQALIDAPDLPSLITLFARQSADAAVTATSAGRLPATHPSGTTDFTITAPEMATLSGAVSEEVFIVGHGFAGFCALASAIVSGFEAADEQPDNPWGLPSAALGIVGGVTGGLANTLVPCDPIANTAVSDISTTVTGIRVLCKIIFCGPAQKLFKGNAVLQSITINDGRGVGAVVDAVLTLPALTCTIWHLSELAGKPAGGNRSIAIIDETSQLTSYISRISYAFAVNDDDPDSRAAFVTSLAVANVCTGGLQMAEMFVSRTGYELVGRCDLSTRHSPIC</sequence>
<evidence type="ECO:0000313" key="2">
    <source>
        <dbReference type="Proteomes" id="UP001317870"/>
    </source>
</evidence>